<sequence length="192" mass="21542">MDAAGSFPLPLGSHLVARAWRDPDFATRLKGETAAVLAEHGCHLQAGTNLIVLANTPELHHAVVCTLCSCYPTTLLGMPPFWYRSAEYRHRMARDPRDFLARQFDLHIPAKTEIRVYDSTYRDRYLVLPLMPAGFEGVELDDLARCVTLDSLIGTGIPGVESHWRHRPFGDEAEIYSDHRTAGRLLLRCEAS</sequence>
<dbReference type="EMBL" id="STGV01000007">
    <property type="protein sequence ID" value="THV20572.1"/>
    <property type="molecule type" value="Genomic_DNA"/>
</dbReference>
<keyword evidence="4" id="KW-1185">Reference proteome</keyword>
<dbReference type="OrthoDB" id="528553at2"/>
<dbReference type="GO" id="GO:0003824">
    <property type="term" value="F:catalytic activity"/>
    <property type="evidence" value="ECO:0007669"/>
    <property type="project" value="InterPro"/>
</dbReference>
<evidence type="ECO:0000313" key="4">
    <source>
        <dbReference type="Proteomes" id="UP000308828"/>
    </source>
</evidence>
<dbReference type="InterPro" id="IPR036648">
    <property type="entry name" value="CN_Hdrase_a/SCN_Hdrase_g_sf"/>
</dbReference>
<dbReference type="InterPro" id="IPR004232">
    <property type="entry name" value="CN_Hdrtase_a/SCN_Hdrlase_g"/>
</dbReference>
<reference evidence="3 4" key="1">
    <citation type="submission" date="2019-04" db="EMBL/GenBank/DDBJ databases">
        <title>Genome sequence of strain shin9-1.</title>
        <authorList>
            <person name="Gao J."/>
            <person name="Sun J."/>
        </authorList>
    </citation>
    <scope>NUCLEOTIDE SEQUENCE [LARGE SCALE GENOMIC DNA]</scope>
    <source>
        <strain evidence="4">shin9-1</strain>
    </source>
</reference>
<dbReference type="SUPFAM" id="SSF56209">
    <property type="entry name" value="Nitrile hydratase alpha chain"/>
    <property type="match status" value="1"/>
</dbReference>
<feature type="domain" description="Nitrile hydratase alpha/Thiocyanate hydrolase gamma" evidence="2">
    <location>
        <begin position="12"/>
        <end position="155"/>
    </location>
</feature>
<protein>
    <submittedName>
        <fullName evidence="3">Nitrile hydratase subunit alpha</fullName>
    </submittedName>
</protein>
<dbReference type="Proteomes" id="UP000308828">
    <property type="component" value="Unassembled WGS sequence"/>
</dbReference>
<evidence type="ECO:0000259" key="2">
    <source>
        <dbReference type="Pfam" id="PF02979"/>
    </source>
</evidence>
<dbReference type="RefSeq" id="WP_136600033.1">
    <property type="nucleotide sequence ID" value="NZ_STGV01000007.1"/>
</dbReference>
<evidence type="ECO:0000313" key="3">
    <source>
        <dbReference type="EMBL" id="THV20572.1"/>
    </source>
</evidence>
<proteinExistence type="predicted"/>
<comment type="caution">
    <text evidence="3">The sequence shown here is derived from an EMBL/GenBank/DDBJ whole genome shotgun (WGS) entry which is preliminary data.</text>
</comment>
<gene>
    <name evidence="3" type="ORF">FAA97_18410</name>
</gene>
<name>A0A4S8NWF5_9HYPH</name>
<dbReference type="GO" id="GO:0046914">
    <property type="term" value="F:transition metal ion binding"/>
    <property type="evidence" value="ECO:0007669"/>
    <property type="project" value="InterPro"/>
</dbReference>
<keyword evidence="1" id="KW-0479">Metal-binding</keyword>
<dbReference type="Gene3D" id="3.90.330.10">
    <property type="entry name" value="Nitrile hydratase alpha /Thiocyanate hydrolase gamma"/>
    <property type="match status" value="1"/>
</dbReference>
<dbReference type="AlphaFoldDB" id="A0A4S8NWF5"/>
<organism evidence="3 4">
    <name type="scientific">Peteryoungia ipomoeae</name>
    <dbReference type="NCBI Taxonomy" id="1210932"/>
    <lineage>
        <taxon>Bacteria</taxon>
        <taxon>Pseudomonadati</taxon>
        <taxon>Pseudomonadota</taxon>
        <taxon>Alphaproteobacteria</taxon>
        <taxon>Hyphomicrobiales</taxon>
        <taxon>Rhizobiaceae</taxon>
        <taxon>Peteryoungia</taxon>
    </lineage>
</organism>
<accession>A0A4S8NWF5</accession>
<dbReference type="Pfam" id="PF02979">
    <property type="entry name" value="NHase_alpha"/>
    <property type="match status" value="1"/>
</dbReference>
<evidence type="ECO:0000256" key="1">
    <source>
        <dbReference type="ARBA" id="ARBA00022723"/>
    </source>
</evidence>